<dbReference type="RefSeq" id="WP_305472154.1">
    <property type="nucleotide sequence ID" value="NZ_JAUYVT010000009.1"/>
</dbReference>
<dbReference type="EMBL" id="JAUYVT010000009">
    <property type="protein sequence ID" value="MDP2565123.1"/>
    <property type="molecule type" value="Genomic_DNA"/>
</dbReference>
<evidence type="ECO:0000256" key="1">
    <source>
        <dbReference type="SAM" id="Phobius"/>
    </source>
</evidence>
<dbReference type="Gene3D" id="3.40.720.10">
    <property type="entry name" value="Alkaline Phosphatase, subunit A"/>
    <property type="match status" value="1"/>
</dbReference>
<name>A0ABT9FEC6_9GAMM</name>
<feature type="transmembrane region" description="Helical" evidence="1">
    <location>
        <begin position="7"/>
        <end position="26"/>
    </location>
</feature>
<dbReference type="InterPro" id="IPR000917">
    <property type="entry name" value="Sulfatase_N"/>
</dbReference>
<proteinExistence type="predicted"/>
<feature type="transmembrane region" description="Helical" evidence="1">
    <location>
        <begin position="83"/>
        <end position="103"/>
    </location>
</feature>
<feature type="domain" description="Sulfatase N-terminal" evidence="2">
    <location>
        <begin position="178"/>
        <end position="490"/>
    </location>
</feature>
<evidence type="ECO:0000313" key="3">
    <source>
        <dbReference type="EMBL" id="MDP2565123.1"/>
    </source>
</evidence>
<keyword evidence="1" id="KW-0812">Transmembrane</keyword>
<dbReference type="PANTHER" id="PTHR43751">
    <property type="entry name" value="SULFATASE"/>
    <property type="match status" value="1"/>
</dbReference>
<keyword evidence="4" id="KW-1185">Reference proteome</keyword>
<reference evidence="3" key="1">
    <citation type="submission" date="2023-07" db="EMBL/GenBank/DDBJ databases">
        <title>Genome content predicts the carbon catabolic preferences of heterotrophic bacteria.</title>
        <authorList>
            <person name="Gralka M."/>
        </authorList>
    </citation>
    <scope>NUCLEOTIDE SEQUENCE</scope>
    <source>
        <strain evidence="3">4G09</strain>
    </source>
</reference>
<comment type="caution">
    <text evidence="3">The sequence shown here is derived from an EMBL/GenBank/DDBJ whole genome shotgun (WGS) entry which is preliminary data.</text>
</comment>
<keyword evidence="1" id="KW-1133">Transmembrane helix</keyword>
<dbReference type="SUPFAM" id="SSF53649">
    <property type="entry name" value="Alkaline phosphatase-like"/>
    <property type="match status" value="1"/>
</dbReference>
<evidence type="ECO:0000259" key="2">
    <source>
        <dbReference type="Pfam" id="PF00884"/>
    </source>
</evidence>
<dbReference type="InterPro" id="IPR052701">
    <property type="entry name" value="GAG_Ulvan_Degrading_Sulfatases"/>
</dbReference>
<dbReference type="Pfam" id="PF00884">
    <property type="entry name" value="Sulfatase"/>
    <property type="match status" value="1"/>
</dbReference>
<feature type="transmembrane region" description="Helical" evidence="1">
    <location>
        <begin position="46"/>
        <end position="71"/>
    </location>
</feature>
<dbReference type="InterPro" id="IPR017850">
    <property type="entry name" value="Alkaline_phosphatase_core_sf"/>
</dbReference>
<sequence>MLKNTIISFSFFFLFTYFWFINIPSFNFKGATVRTKLEDAISGYQFLVESILFLIGVILSIIFFALLNYVLSSNLKHLSKHSFSNIFCMIVSWALSLSLLLGVTSYVYPELFFSHDTWKSRSFLFSCSTLIIIILAASFWLKVNRLHIAIIITPFISSYLVPDINYNDSAGQKTNKKNVFIIGIDSLNTNILSDKHTPFISDFIKNSTYLPNSYTHIARTFPSWMSILTGNYPATNKARFNLTDFDTLSTKESLPYYLKKVGYTNYFSLDERRFSHIDHRLFFDKTIGPPATLGEFIFSKLLDIPLLVITADLTFFNFLMPQIHDNRAAWQTYSPLKYNEKLKKSINIDSSPIFLASHFTLPHWPYKTSHNKTNKKGLYEKYIESVELADNQVKDLIDFLSDSRLLENSVLFILTDHGESFARVEDMPKDSEALVNLAGHGTSIVSHPQFNVLVSFKEYINGNEVKHKNINSNLNYALSDITPSILDILGLEHNITFDGKSIFKVTKQRSFPIESSLKPMFNKSGNINLSGTVAQNANLFEISSSGQLIIKNELYPKLIKEKQRGVIHDKWQLSIYPELNNSIFITDLETNTLYDYDSFPKPNLKLLLLSKLCMLYSSEAKQGYIKPCINTLNDMEIK</sequence>
<keyword evidence="1" id="KW-0472">Membrane</keyword>
<protein>
    <submittedName>
        <fullName evidence="3">Sulfatase-like hydrolase/transferase</fullName>
    </submittedName>
</protein>
<evidence type="ECO:0000313" key="4">
    <source>
        <dbReference type="Proteomes" id="UP001177212"/>
    </source>
</evidence>
<organism evidence="3 4">
    <name type="scientific">Pseudoalteromonas marina</name>
    <dbReference type="NCBI Taxonomy" id="267375"/>
    <lineage>
        <taxon>Bacteria</taxon>
        <taxon>Pseudomonadati</taxon>
        <taxon>Pseudomonadota</taxon>
        <taxon>Gammaproteobacteria</taxon>
        <taxon>Alteromonadales</taxon>
        <taxon>Pseudoalteromonadaceae</taxon>
        <taxon>Pseudoalteromonas</taxon>
    </lineage>
</organism>
<dbReference type="PANTHER" id="PTHR43751:SF3">
    <property type="entry name" value="SULFATASE N-TERMINAL DOMAIN-CONTAINING PROTEIN"/>
    <property type="match status" value="1"/>
</dbReference>
<accession>A0ABT9FEC6</accession>
<dbReference type="Proteomes" id="UP001177212">
    <property type="component" value="Unassembled WGS sequence"/>
</dbReference>
<gene>
    <name evidence="3" type="ORF">Q8W34_10825</name>
</gene>
<feature type="transmembrane region" description="Helical" evidence="1">
    <location>
        <begin position="123"/>
        <end position="141"/>
    </location>
</feature>